<evidence type="ECO:0000259" key="7">
    <source>
        <dbReference type="PROSITE" id="PS51715"/>
    </source>
</evidence>
<reference evidence="9" key="1">
    <citation type="submission" date="2022-11" db="UniProtKB">
        <authorList>
            <consortium name="WormBaseParasite"/>
        </authorList>
    </citation>
    <scope>IDENTIFICATION</scope>
</reference>
<dbReference type="Proteomes" id="UP000887566">
    <property type="component" value="Unplaced"/>
</dbReference>
<keyword evidence="1" id="KW-0547">Nucleotide-binding</keyword>
<dbReference type="FunFam" id="1.20.58.420:FF:000003">
    <property type="entry name" value="ATLastiN (Endoplasmic reticulum GTPase) related"/>
    <property type="match status" value="1"/>
</dbReference>
<dbReference type="Gene3D" id="3.40.50.300">
    <property type="entry name" value="P-loop containing nucleotide triphosphate hydrolases"/>
    <property type="match status" value="1"/>
</dbReference>
<sequence>MAGAAVDDEDNADRRSTAVESQSATSEGTETESSSVAPASMATRPNIRPLQVLALASSSSTRFVLNEEALKRILCDSKVANRKVVVISVAGAFRKGKSFLLNFFLEYLYSLSEAQEENCEHDWLSDEKQLRGFHWKAGAHRDTSGMWMWGEPILIRRDDGEKVAVVLVDTQGTFDNASTYRQCTTIFALSTMISSVQIYNIVDTIQEDSLQNLSLFVEYGRLATKESGDSYRKPFQTLVFLIRDFKSPDDYPYGKEGGTALLNDVLKVTKDQEPELRDVREQIKNCFDKILCYLLPHPGFKVSERISFKGHVRDIRPAFKNELEKLVPDLLNPTALEPKEINGKIITCKKLLEYFREYARTFDGNTLPEPRSILNANAQLICMEAMIEAKAFYCRGMEKACSGRRMMSEKRLEKIHLKQAEIALQIYEQSPKIGAGDIRDSNLAKLQTEIDSEYEMYRRANYEKRIKGVASACLACGDSPLLGIGLGAATVASTAGAAIAINVGVATAGIVAIPCALVVLFSVWILVCVQQCYETKCNRDE</sequence>
<evidence type="ECO:0000313" key="9">
    <source>
        <dbReference type="WBParaSite" id="PSAMB.scaffold5261size12170.g26199.t1"/>
    </source>
</evidence>
<evidence type="ECO:0000256" key="2">
    <source>
        <dbReference type="ARBA" id="ARBA00022801"/>
    </source>
</evidence>
<evidence type="ECO:0000256" key="1">
    <source>
        <dbReference type="ARBA" id="ARBA00022741"/>
    </source>
</evidence>
<dbReference type="InterPro" id="IPR027417">
    <property type="entry name" value="P-loop_NTPase"/>
</dbReference>
<feature type="compositionally biased region" description="Acidic residues" evidence="5">
    <location>
        <begin position="1"/>
        <end position="11"/>
    </location>
</feature>
<organism evidence="8 9">
    <name type="scientific">Plectus sambesii</name>
    <dbReference type="NCBI Taxonomy" id="2011161"/>
    <lineage>
        <taxon>Eukaryota</taxon>
        <taxon>Metazoa</taxon>
        <taxon>Ecdysozoa</taxon>
        <taxon>Nematoda</taxon>
        <taxon>Chromadorea</taxon>
        <taxon>Plectida</taxon>
        <taxon>Plectina</taxon>
        <taxon>Plectoidea</taxon>
        <taxon>Plectidae</taxon>
        <taxon>Plectus</taxon>
    </lineage>
</organism>
<evidence type="ECO:0000256" key="4">
    <source>
        <dbReference type="PROSITE-ProRule" id="PRU01052"/>
    </source>
</evidence>
<dbReference type="WBParaSite" id="PSAMB.scaffold5261size12170.g26199.t1">
    <property type="protein sequence ID" value="PSAMB.scaffold5261size12170.g26199.t1"/>
    <property type="gene ID" value="PSAMB.scaffold5261size12170.g26199"/>
</dbReference>
<keyword evidence="6" id="KW-0812">Transmembrane</keyword>
<dbReference type="SUPFAM" id="SSF48340">
    <property type="entry name" value="Interferon-induced guanylate-binding protein 1 (GBP1), C-terminal domain"/>
    <property type="match status" value="1"/>
</dbReference>
<comment type="similarity">
    <text evidence="4">Belongs to the TRAFAC class dynamin-like GTPase superfamily. GB1/RHD3 GTPase family.</text>
</comment>
<keyword evidence="6" id="KW-0472">Membrane</keyword>
<feature type="transmembrane region" description="Helical" evidence="6">
    <location>
        <begin position="508"/>
        <end position="527"/>
    </location>
</feature>
<dbReference type="GO" id="GO:0005525">
    <property type="term" value="F:GTP binding"/>
    <property type="evidence" value="ECO:0007669"/>
    <property type="project" value="UniProtKB-KW"/>
</dbReference>
<dbReference type="CDD" id="cd01851">
    <property type="entry name" value="GBP"/>
    <property type="match status" value="1"/>
</dbReference>
<dbReference type="InterPro" id="IPR030386">
    <property type="entry name" value="G_GB1_RHD3_dom"/>
</dbReference>
<proteinExistence type="inferred from homology"/>
<evidence type="ECO:0000256" key="6">
    <source>
        <dbReference type="SAM" id="Phobius"/>
    </source>
</evidence>
<protein>
    <submittedName>
        <fullName evidence="9">GB1/RHD3-type G domain-containing protein</fullName>
    </submittedName>
</protein>
<dbReference type="FunFam" id="3.40.50.300:FF:003207">
    <property type="entry name" value="ATLastiN (Endoplasmic reticulum GTPase) related"/>
    <property type="match status" value="1"/>
</dbReference>
<evidence type="ECO:0000256" key="3">
    <source>
        <dbReference type="ARBA" id="ARBA00023134"/>
    </source>
</evidence>
<dbReference type="PANTHER" id="PTHR10751">
    <property type="entry name" value="GUANYLATE BINDING PROTEIN"/>
    <property type="match status" value="1"/>
</dbReference>
<feature type="domain" description="GB1/RHD3-type G" evidence="7">
    <location>
        <begin position="81"/>
        <end position="335"/>
    </location>
</feature>
<keyword evidence="6" id="KW-1133">Transmembrane helix</keyword>
<dbReference type="GO" id="GO:0003924">
    <property type="term" value="F:GTPase activity"/>
    <property type="evidence" value="ECO:0007669"/>
    <property type="project" value="InterPro"/>
</dbReference>
<evidence type="ECO:0000313" key="8">
    <source>
        <dbReference type="Proteomes" id="UP000887566"/>
    </source>
</evidence>
<feature type="region of interest" description="Disordered" evidence="5">
    <location>
        <begin position="1"/>
        <end position="41"/>
    </location>
</feature>
<accession>A0A914WVA0</accession>
<keyword evidence="8" id="KW-1185">Reference proteome</keyword>
<keyword evidence="3" id="KW-0342">GTP-binding</keyword>
<dbReference type="Pfam" id="PF02263">
    <property type="entry name" value="GBP"/>
    <property type="match status" value="1"/>
</dbReference>
<dbReference type="Gene3D" id="1.20.58.420">
    <property type="entry name" value="AHSP"/>
    <property type="match status" value="1"/>
</dbReference>
<dbReference type="SUPFAM" id="SSF52540">
    <property type="entry name" value="P-loop containing nucleoside triphosphate hydrolases"/>
    <property type="match status" value="1"/>
</dbReference>
<dbReference type="InterPro" id="IPR036543">
    <property type="entry name" value="Guanylate-bd_C_sf"/>
</dbReference>
<keyword evidence="2" id="KW-0378">Hydrolase</keyword>
<dbReference type="PROSITE" id="PS51715">
    <property type="entry name" value="G_GB1_RHD3"/>
    <property type="match status" value="1"/>
</dbReference>
<dbReference type="InterPro" id="IPR015894">
    <property type="entry name" value="Guanylate-bd_N"/>
</dbReference>
<feature type="compositionally biased region" description="Low complexity" evidence="5">
    <location>
        <begin position="20"/>
        <end position="35"/>
    </location>
</feature>
<evidence type="ECO:0000256" key="5">
    <source>
        <dbReference type="SAM" id="MobiDB-lite"/>
    </source>
</evidence>
<name>A0A914WVA0_9BILA</name>
<dbReference type="AlphaFoldDB" id="A0A914WVA0"/>